<proteinExistence type="predicted"/>
<reference evidence="2 3" key="1">
    <citation type="submission" date="2016-10" db="EMBL/GenBank/DDBJ databases">
        <authorList>
            <person name="de Groot N.N."/>
        </authorList>
    </citation>
    <scope>NUCLEOTIDE SEQUENCE [LARGE SCALE GENOMIC DNA]</scope>
    <source>
        <strain evidence="2 3">CGMCC 4.5739</strain>
    </source>
</reference>
<name>A0A1I1PTC6_9ACTN</name>
<sequence length="271" mass="29604">MTTAARYRKKPVEIEAIHFDGSNASVLAVMHFVNAGHGTREIKIHAAEDPAKTHITIPTLEGDMRATAGDWIVRGVKGELYPVKPDIFEATYEAATGPDPAGHGPLWRLLDWSFWGAGMGDTFREPLADAMLAAIPAETIAQAEAVMAEFIERRQIKKTGVTRYQEQRDELERLRAALAARPDPATALRQAIEVARATGDRLRARGYEDRAWGAYGVMEELGRRLADGAEPAAAPDGDTQPCGHDDYHDPHPWPDKPHTWCPGHTSGDGGA</sequence>
<gene>
    <name evidence="2" type="ORF">SAMN05421773_11041</name>
</gene>
<evidence type="ECO:0000313" key="2">
    <source>
        <dbReference type="EMBL" id="SFD13151.1"/>
    </source>
</evidence>
<dbReference type="AlphaFoldDB" id="A0A1I1PTC6"/>
<evidence type="ECO:0000313" key="3">
    <source>
        <dbReference type="Proteomes" id="UP000199207"/>
    </source>
</evidence>
<feature type="compositionally biased region" description="Basic and acidic residues" evidence="1">
    <location>
        <begin position="243"/>
        <end position="258"/>
    </location>
</feature>
<dbReference type="RefSeq" id="WP_217652527.1">
    <property type="nucleotide sequence ID" value="NZ_FOLM01000010.1"/>
</dbReference>
<feature type="compositionally biased region" description="Low complexity" evidence="1">
    <location>
        <begin position="229"/>
        <end position="238"/>
    </location>
</feature>
<dbReference type="EMBL" id="FOLM01000010">
    <property type="protein sequence ID" value="SFD13151.1"/>
    <property type="molecule type" value="Genomic_DNA"/>
</dbReference>
<keyword evidence="3" id="KW-1185">Reference proteome</keyword>
<dbReference type="STRING" id="910347.SAMN05421773_11041"/>
<dbReference type="Proteomes" id="UP000199207">
    <property type="component" value="Unassembled WGS sequence"/>
</dbReference>
<feature type="region of interest" description="Disordered" evidence="1">
    <location>
        <begin position="229"/>
        <end position="271"/>
    </location>
</feature>
<accession>A0A1I1PTC6</accession>
<protein>
    <submittedName>
        <fullName evidence="2">Uncharacterized protein</fullName>
    </submittedName>
</protein>
<organism evidence="2 3">
    <name type="scientific">Streptomyces aidingensis</name>
    <dbReference type="NCBI Taxonomy" id="910347"/>
    <lineage>
        <taxon>Bacteria</taxon>
        <taxon>Bacillati</taxon>
        <taxon>Actinomycetota</taxon>
        <taxon>Actinomycetes</taxon>
        <taxon>Kitasatosporales</taxon>
        <taxon>Streptomycetaceae</taxon>
        <taxon>Streptomyces</taxon>
    </lineage>
</organism>
<evidence type="ECO:0000256" key="1">
    <source>
        <dbReference type="SAM" id="MobiDB-lite"/>
    </source>
</evidence>